<dbReference type="EMBL" id="RZIJ01000017">
    <property type="protein sequence ID" value="RUQ67518.1"/>
    <property type="molecule type" value="Genomic_DNA"/>
</dbReference>
<gene>
    <name evidence="2" type="ORF">EJ913_20065</name>
</gene>
<dbReference type="PROSITE" id="PS51186">
    <property type="entry name" value="GNAT"/>
    <property type="match status" value="1"/>
</dbReference>
<dbReference type="Gene3D" id="3.30.1050.10">
    <property type="entry name" value="SCP2 sterol-binding domain"/>
    <property type="match status" value="1"/>
</dbReference>
<dbReference type="PANTHER" id="PTHR37817:SF1">
    <property type="entry name" value="N-ACETYLTRANSFERASE EIS"/>
    <property type="match status" value="1"/>
</dbReference>
<dbReference type="OrthoDB" id="3498897at2"/>
<reference evidence="2 3" key="1">
    <citation type="submission" date="2018-12" db="EMBL/GenBank/DDBJ databases">
        <authorList>
            <person name="Yang Y."/>
        </authorList>
    </citation>
    <scope>NUCLEOTIDE SEQUENCE [LARGE SCALE GENOMIC DNA]</scope>
    <source>
        <strain evidence="2 3">GSF71</strain>
    </source>
</reference>
<dbReference type="GO" id="GO:0030649">
    <property type="term" value="P:aminoglycoside antibiotic catabolic process"/>
    <property type="evidence" value="ECO:0007669"/>
    <property type="project" value="TreeGrafter"/>
</dbReference>
<dbReference type="InterPro" id="IPR025559">
    <property type="entry name" value="Eis_dom"/>
</dbReference>
<dbReference type="SUPFAM" id="SSF55718">
    <property type="entry name" value="SCP-like"/>
    <property type="match status" value="1"/>
</dbReference>
<evidence type="ECO:0000259" key="1">
    <source>
        <dbReference type="PROSITE" id="PS51186"/>
    </source>
</evidence>
<name>A0A433J4Y9_9PROT</name>
<dbReference type="RefSeq" id="WP_127001167.1">
    <property type="nucleotide sequence ID" value="NZ_JBNPXW010000015.1"/>
</dbReference>
<dbReference type="GO" id="GO:0034069">
    <property type="term" value="F:aminoglycoside N-acetyltransferase activity"/>
    <property type="evidence" value="ECO:0007669"/>
    <property type="project" value="TreeGrafter"/>
</dbReference>
<dbReference type="InterPro" id="IPR000182">
    <property type="entry name" value="GNAT_dom"/>
</dbReference>
<feature type="domain" description="N-acetyltransferase" evidence="1">
    <location>
        <begin position="6"/>
        <end position="151"/>
    </location>
</feature>
<dbReference type="InterPro" id="IPR051554">
    <property type="entry name" value="Acetyltransferase_Eis"/>
</dbReference>
<protein>
    <submittedName>
        <fullName evidence="2">GNAT family N-acetyltransferase</fullName>
    </submittedName>
</protein>
<dbReference type="InterPro" id="IPR041380">
    <property type="entry name" value="Acetyltransf_17"/>
</dbReference>
<sequence length="398" mass="42316">MIIPDSLYGPATANDIGAVARLARQGFGLPREIFDRYAALFGTDTIRCLRRDGAAPLSACAAWWRMDQWFGGRPVPSQGVAMVAVDPAARGTGAGSSLMRSLLAEGRAAGAAVSVLHPSTLPFYRRLGFGRGGVSCDWSAAPAALAGARRDAGLEGTVVPADPLDAAPLARLRQALLATGNGLPERNEALWTLALCPDGEPSDLFLLGGPDGSPEGYVAVAPPKDQRLIVADLCTPTARSTRLALRVLAGYRAQVDRIAWRGGPDDPLALLAEDVGVRMDGREEWLVRVLDVERALATRGYPTDAKDSIAFEINDSLFSENCRCFHLQVEDGFGVIASPTRDETPVATLGIAAFSSLFSGHASARALRQTGMLHGEDAAAKRLDRLFGGARPWMPDRF</sequence>
<organism evidence="2 3">
    <name type="scientific">Azospirillum doebereinerae</name>
    <dbReference type="NCBI Taxonomy" id="92933"/>
    <lineage>
        <taxon>Bacteria</taxon>
        <taxon>Pseudomonadati</taxon>
        <taxon>Pseudomonadota</taxon>
        <taxon>Alphaproteobacteria</taxon>
        <taxon>Rhodospirillales</taxon>
        <taxon>Azospirillaceae</taxon>
        <taxon>Azospirillum</taxon>
    </lineage>
</organism>
<accession>A0A433J4Y9</accession>
<keyword evidence="3" id="KW-1185">Reference proteome</keyword>
<proteinExistence type="predicted"/>
<dbReference type="CDD" id="cd04301">
    <property type="entry name" value="NAT_SF"/>
    <property type="match status" value="1"/>
</dbReference>
<dbReference type="InterPro" id="IPR036527">
    <property type="entry name" value="SCP2_sterol-bd_dom_sf"/>
</dbReference>
<comment type="caution">
    <text evidence="2">The sequence shown here is derived from an EMBL/GenBank/DDBJ whole genome shotgun (WGS) entry which is preliminary data.</text>
</comment>
<dbReference type="InterPro" id="IPR016181">
    <property type="entry name" value="Acyl_CoA_acyltransferase"/>
</dbReference>
<evidence type="ECO:0000313" key="2">
    <source>
        <dbReference type="EMBL" id="RUQ67518.1"/>
    </source>
</evidence>
<dbReference type="SUPFAM" id="SSF55729">
    <property type="entry name" value="Acyl-CoA N-acyltransferases (Nat)"/>
    <property type="match status" value="1"/>
</dbReference>
<evidence type="ECO:0000313" key="3">
    <source>
        <dbReference type="Proteomes" id="UP000280346"/>
    </source>
</evidence>
<dbReference type="Pfam" id="PF13530">
    <property type="entry name" value="SCP2_2"/>
    <property type="match status" value="1"/>
</dbReference>
<dbReference type="Gene3D" id="3.40.630.30">
    <property type="match status" value="2"/>
</dbReference>
<keyword evidence="2" id="KW-0808">Transferase</keyword>
<dbReference type="Pfam" id="PF17668">
    <property type="entry name" value="Acetyltransf_17"/>
    <property type="match status" value="1"/>
</dbReference>
<dbReference type="Proteomes" id="UP000280346">
    <property type="component" value="Unassembled WGS sequence"/>
</dbReference>
<dbReference type="AlphaFoldDB" id="A0A433J4Y9"/>
<dbReference type="PANTHER" id="PTHR37817">
    <property type="entry name" value="N-ACETYLTRANSFERASE EIS"/>
    <property type="match status" value="1"/>
</dbReference>
<dbReference type="Pfam" id="PF13527">
    <property type="entry name" value="Acetyltransf_9"/>
    <property type="match status" value="1"/>
</dbReference>